<dbReference type="Proteomes" id="UP001285244">
    <property type="component" value="Unassembled WGS sequence"/>
</dbReference>
<proteinExistence type="predicted"/>
<dbReference type="RefSeq" id="WP_320326184.1">
    <property type="nucleotide sequence ID" value="NZ_JALBUS010000014.1"/>
</dbReference>
<dbReference type="EMBL" id="JALBUS010000014">
    <property type="protein sequence ID" value="MDX8417916.1"/>
    <property type="molecule type" value="Genomic_DNA"/>
</dbReference>
<dbReference type="Pfam" id="PF14265">
    <property type="entry name" value="DUF4355"/>
    <property type="match status" value="1"/>
</dbReference>
<feature type="compositionally biased region" description="Basic and acidic residues" evidence="1">
    <location>
        <begin position="38"/>
        <end position="79"/>
    </location>
</feature>
<organism evidence="2 3">
    <name type="scientific">Absicoccus intestinalis</name>
    <dbReference type="NCBI Taxonomy" id="2926319"/>
    <lineage>
        <taxon>Bacteria</taxon>
        <taxon>Bacillati</taxon>
        <taxon>Bacillota</taxon>
        <taxon>Erysipelotrichia</taxon>
        <taxon>Erysipelotrichales</taxon>
        <taxon>Erysipelotrichaceae</taxon>
        <taxon>Absicoccus</taxon>
    </lineage>
</organism>
<name>A0ABU4WMX5_9FIRM</name>
<accession>A0ABU4WMX5</accession>
<feature type="region of interest" description="Disordered" evidence="1">
    <location>
        <begin position="1"/>
        <end position="96"/>
    </location>
</feature>
<sequence>MKTNLFDLQIFAEEGNQGQDPENNDPGKNGKNDPNGEDNDKGNDKPQPKYTDEDLDRIIQEKKAKWDKQAKESEEEAKKLAKMNAQQKAEHERDKLQKQLDELRAEKARADMAKEARKMCAEANVNVSDDILASIITSDADTTKEAVESFIELFKSEVEKAVKDALKGNSFKRGTGSNGGLTKEDIMKISDPIERQRLIRENMNLFK</sequence>
<evidence type="ECO:0000313" key="3">
    <source>
        <dbReference type="Proteomes" id="UP001285244"/>
    </source>
</evidence>
<comment type="caution">
    <text evidence="2">The sequence shown here is derived from an EMBL/GenBank/DDBJ whole genome shotgun (WGS) entry which is preliminary data.</text>
</comment>
<gene>
    <name evidence="2" type="ORF">MOZ64_08730</name>
</gene>
<evidence type="ECO:0000256" key="1">
    <source>
        <dbReference type="SAM" id="MobiDB-lite"/>
    </source>
</evidence>
<keyword evidence="3" id="KW-1185">Reference proteome</keyword>
<protein>
    <submittedName>
        <fullName evidence="2">DUF4355 domain-containing protein</fullName>
    </submittedName>
</protein>
<dbReference type="InterPro" id="IPR025580">
    <property type="entry name" value="Gp46"/>
</dbReference>
<evidence type="ECO:0000313" key="2">
    <source>
        <dbReference type="EMBL" id="MDX8417916.1"/>
    </source>
</evidence>
<reference evidence="2 3" key="1">
    <citation type="submission" date="2022-03" db="EMBL/GenBank/DDBJ databases">
        <title>Novel taxa within the pig intestine.</title>
        <authorList>
            <person name="Wylensek D."/>
            <person name="Bishof K."/>
            <person name="Afrizal A."/>
            <person name="Clavel T."/>
        </authorList>
    </citation>
    <scope>NUCLEOTIDE SEQUENCE [LARGE SCALE GENOMIC DNA]</scope>
    <source>
        <strain evidence="2 3">Cla-KB-P134</strain>
    </source>
</reference>